<feature type="region of interest" description="Disordered" evidence="13">
    <location>
        <begin position="567"/>
        <end position="815"/>
    </location>
</feature>
<dbReference type="InterPro" id="IPR017981">
    <property type="entry name" value="GPCR_2-like_7TM"/>
</dbReference>
<evidence type="ECO:0000256" key="3">
    <source>
        <dbReference type="ARBA" id="ARBA00022553"/>
    </source>
</evidence>
<feature type="compositionally biased region" description="Low complexity" evidence="13">
    <location>
        <begin position="636"/>
        <end position="651"/>
    </location>
</feature>
<dbReference type="Gene3D" id="3.90.70.10">
    <property type="entry name" value="Cysteine proteinases"/>
    <property type="match status" value="1"/>
</dbReference>
<dbReference type="InterPro" id="IPR001879">
    <property type="entry name" value="GPCR_2_extracellular_dom"/>
</dbReference>
<keyword evidence="10" id="KW-0675">Receptor</keyword>
<feature type="compositionally biased region" description="Low complexity" evidence="13">
    <location>
        <begin position="753"/>
        <end position="769"/>
    </location>
</feature>
<evidence type="ECO:0000256" key="7">
    <source>
        <dbReference type="ARBA" id="ARBA00023040"/>
    </source>
</evidence>
<feature type="transmembrane region" description="Helical" evidence="14">
    <location>
        <begin position="1206"/>
        <end position="1231"/>
    </location>
</feature>
<dbReference type="Gene3D" id="1.20.1070.10">
    <property type="entry name" value="Rhodopsin 7-helix transmembrane proteins"/>
    <property type="match status" value="1"/>
</dbReference>
<keyword evidence="2" id="KW-1003">Cell membrane</keyword>
<feature type="transmembrane region" description="Helical" evidence="14">
    <location>
        <begin position="1310"/>
        <end position="1330"/>
    </location>
</feature>
<feature type="transmembrane region" description="Helical" evidence="14">
    <location>
        <begin position="1350"/>
        <end position="1376"/>
    </location>
</feature>
<evidence type="ECO:0000256" key="4">
    <source>
        <dbReference type="ARBA" id="ARBA00022692"/>
    </source>
</evidence>
<dbReference type="PROSITE" id="PS00973">
    <property type="entry name" value="USP_2"/>
    <property type="match status" value="1"/>
</dbReference>
<keyword evidence="18" id="KW-1185">Reference proteome</keyword>
<dbReference type="CDD" id="cd15440">
    <property type="entry name" value="7tmB2_latrophilin-like_invertebrate"/>
    <property type="match status" value="1"/>
</dbReference>
<organism evidence="18 19">
    <name type="scientific">Aplysia californica</name>
    <name type="common">California sea hare</name>
    <dbReference type="NCBI Taxonomy" id="6500"/>
    <lineage>
        <taxon>Eukaryota</taxon>
        <taxon>Metazoa</taxon>
        <taxon>Spiralia</taxon>
        <taxon>Lophotrochozoa</taxon>
        <taxon>Mollusca</taxon>
        <taxon>Gastropoda</taxon>
        <taxon>Heterobranchia</taxon>
        <taxon>Euthyneura</taxon>
        <taxon>Tectipleura</taxon>
        <taxon>Aplysiida</taxon>
        <taxon>Aplysioidea</taxon>
        <taxon>Aplysiidae</taxon>
        <taxon>Aplysia</taxon>
    </lineage>
</organism>
<evidence type="ECO:0000256" key="8">
    <source>
        <dbReference type="ARBA" id="ARBA00023136"/>
    </source>
</evidence>
<feature type="compositionally biased region" description="Polar residues" evidence="13">
    <location>
        <begin position="82"/>
        <end position="103"/>
    </location>
</feature>
<evidence type="ECO:0000313" key="19">
    <source>
        <dbReference type="RefSeq" id="XP_012941591.1"/>
    </source>
</evidence>
<dbReference type="InterPro" id="IPR032471">
    <property type="entry name" value="AGRL2-4_GAIN_subdom_A"/>
</dbReference>
<feature type="transmembrane region" description="Helical" evidence="14">
    <location>
        <begin position="1418"/>
        <end position="1441"/>
    </location>
</feature>
<dbReference type="InterPro" id="IPR038765">
    <property type="entry name" value="Papain-like_cys_pep_sf"/>
</dbReference>
<name>A0ABM1A672_APLCA</name>
<dbReference type="SMART" id="SM00303">
    <property type="entry name" value="GPS"/>
    <property type="match status" value="1"/>
</dbReference>
<dbReference type="PROSITE" id="PS50221">
    <property type="entry name" value="GAIN_B"/>
    <property type="match status" value="1"/>
</dbReference>
<keyword evidence="6 14" id="KW-1133">Transmembrane helix</keyword>
<dbReference type="SUPFAM" id="SSF54001">
    <property type="entry name" value="Cysteine proteinases"/>
    <property type="match status" value="1"/>
</dbReference>
<keyword evidence="4 14" id="KW-0812">Transmembrane</keyword>
<comment type="subcellular location">
    <subcellularLocation>
        <location evidence="1">Cell membrane</location>
        <topology evidence="1">Multi-pass membrane protein</topology>
    </subcellularLocation>
</comment>
<feature type="compositionally biased region" description="Low complexity" evidence="13">
    <location>
        <begin position="731"/>
        <end position="744"/>
    </location>
</feature>
<accession>A0ABM1A672</accession>
<dbReference type="Pfam" id="PF00002">
    <property type="entry name" value="7tm_2"/>
    <property type="match status" value="1"/>
</dbReference>
<dbReference type="Pfam" id="PF00443">
    <property type="entry name" value="UCH"/>
    <property type="match status" value="1"/>
</dbReference>
<proteinExistence type="predicted"/>
<evidence type="ECO:0000313" key="18">
    <source>
        <dbReference type="Proteomes" id="UP000694888"/>
    </source>
</evidence>
<dbReference type="Pfam" id="PF16489">
    <property type="entry name" value="GAIN"/>
    <property type="match status" value="1"/>
</dbReference>
<feature type="domain" description="USP" evidence="16">
    <location>
        <begin position="137"/>
        <end position="440"/>
    </location>
</feature>
<keyword evidence="5" id="KW-0732">Signal</keyword>
<dbReference type="PANTHER" id="PTHR12011:SF347">
    <property type="entry name" value="FI21270P1-RELATED"/>
    <property type="match status" value="1"/>
</dbReference>
<keyword evidence="3" id="KW-0597">Phosphoprotein</keyword>
<feature type="domain" description="G-protein coupled receptors family 2 profile 2" evidence="17">
    <location>
        <begin position="1206"/>
        <end position="1471"/>
    </location>
</feature>
<keyword evidence="11" id="KW-0325">Glycoprotein</keyword>
<evidence type="ECO:0000256" key="2">
    <source>
        <dbReference type="ARBA" id="ARBA00022475"/>
    </source>
</evidence>
<evidence type="ECO:0000256" key="1">
    <source>
        <dbReference type="ARBA" id="ARBA00004651"/>
    </source>
</evidence>
<dbReference type="Pfam" id="PF02793">
    <property type="entry name" value="HRM"/>
    <property type="match status" value="1"/>
</dbReference>
<feature type="transmembrane region" description="Helical" evidence="14">
    <location>
        <begin position="1447"/>
        <end position="1470"/>
    </location>
</feature>
<evidence type="ECO:0000259" key="16">
    <source>
        <dbReference type="PROSITE" id="PS50235"/>
    </source>
</evidence>
<dbReference type="Gene3D" id="2.60.220.50">
    <property type="match status" value="1"/>
</dbReference>
<feature type="compositionally biased region" description="Low complexity" evidence="13">
    <location>
        <begin position="1754"/>
        <end position="1766"/>
    </location>
</feature>
<dbReference type="PANTHER" id="PTHR12011">
    <property type="entry name" value="ADHESION G-PROTEIN COUPLED RECEPTOR"/>
    <property type="match status" value="1"/>
</dbReference>
<evidence type="ECO:0000256" key="13">
    <source>
        <dbReference type="SAM" id="MobiDB-lite"/>
    </source>
</evidence>
<feature type="region of interest" description="Disordered" evidence="13">
    <location>
        <begin position="82"/>
        <end position="115"/>
    </location>
</feature>
<keyword evidence="7" id="KW-0297">G-protein coupled receptor</keyword>
<feature type="transmembrane region" description="Helical" evidence="14">
    <location>
        <begin position="1243"/>
        <end position="1261"/>
    </location>
</feature>
<dbReference type="InterPro" id="IPR000203">
    <property type="entry name" value="GPS"/>
</dbReference>
<evidence type="ECO:0000256" key="10">
    <source>
        <dbReference type="ARBA" id="ARBA00023170"/>
    </source>
</evidence>
<dbReference type="PROSITE" id="PS50235">
    <property type="entry name" value="USP_3"/>
    <property type="match status" value="1"/>
</dbReference>
<dbReference type="InterPro" id="IPR036445">
    <property type="entry name" value="GPCR_2_extracell_dom_sf"/>
</dbReference>
<evidence type="ECO:0000259" key="17">
    <source>
        <dbReference type="PROSITE" id="PS50261"/>
    </source>
</evidence>
<dbReference type="RefSeq" id="XP_012941591.1">
    <property type="nucleotide sequence ID" value="XM_013086137.2"/>
</dbReference>
<evidence type="ECO:0000259" key="15">
    <source>
        <dbReference type="PROSITE" id="PS50221"/>
    </source>
</evidence>
<evidence type="ECO:0000256" key="6">
    <source>
        <dbReference type="ARBA" id="ARBA00022989"/>
    </source>
</evidence>
<dbReference type="CDD" id="cd02661">
    <property type="entry name" value="Peptidase_C19E"/>
    <property type="match status" value="1"/>
</dbReference>
<dbReference type="PROSITE" id="PS00650">
    <property type="entry name" value="G_PROTEIN_RECEP_F2_2"/>
    <property type="match status" value="1"/>
</dbReference>
<evidence type="ECO:0000256" key="5">
    <source>
        <dbReference type="ARBA" id="ARBA00022729"/>
    </source>
</evidence>
<dbReference type="Pfam" id="PF01825">
    <property type="entry name" value="GPS"/>
    <property type="match status" value="1"/>
</dbReference>
<dbReference type="InterPro" id="IPR057244">
    <property type="entry name" value="GAIN_B"/>
</dbReference>
<dbReference type="Gene3D" id="4.10.1240.10">
    <property type="entry name" value="GPCR, family 2, extracellular hormone receptor domain"/>
    <property type="match status" value="1"/>
</dbReference>
<dbReference type="InterPro" id="IPR046338">
    <property type="entry name" value="GAIN_dom_sf"/>
</dbReference>
<dbReference type="PROSITE" id="PS00972">
    <property type="entry name" value="USP_1"/>
    <property type="match status" value="1"/>
</dbReference>
<protein>
    <submittedName>
        <fullName evidence="19">Uncharacterized protein LOC101864474 isoform X1</fullName>
    </submittedName>
</protein>
<dbReference type="PRINTS" id="PR00249">
    <property type="entry name" value="GPCRSECRETIN"/>
</dbReference>
<reference evidence="19" key="1">
    <citation type="submission" date="2025-08" db="UniProtKB">
        <authorList>
            <consortium name="RefSeq"/>
        </authorList>
    </citation>
    <scope>IDENTIFICATION</scope>
</reference>
<dbReference type="SMART" id="SM00008">
    <property type="entry name" value="HormR"/>
    <property type="match status" value="1"/>
</dbReference>
<evidence type="ECO:0000256" key="12">
    <source>
        <dbReference type="ARBA" id="ARBA00023224"/>
    </source>
</evidence>
<feature type="region of interest" description="Disordered" evidence="13">
    <location>
        <begin position="1074"/>
        <end position="1105"/>
    </location>
</feature>
<dbReference type="GeneID" id="101864474"/>
<dbReference type="Proteomes" id="UP000694888">
    <property type="component" value="Unplaced"/>
</dbReference>
<sequence>MNISEKPRFVNGMPDSAGNIEVIQSSLKASLGGRDRDRLDEDVAAASKRVLLHNIEFLPASAPYSIQRDTLRAKYIPLNSAPTQSRPWGDGSTPQHQAMTSSAHSDKNGDSLPSPRVVLYPEEKVKMEWSRMTRIGAGLVNMGNTCFFNSTLQCLTYTAPLVNYCFTNDHREKCKKKDFCMMCEVQDHIRTSLDCGGRSIKPHSMLQKLRCIAKHMKWGRQEDAHEFLRFLVDHLQQSCLHGETKLDRFSKETTVINQIFGGYLRSQVTCLRCQGKSNTFDPFMDLSLDIKGVNTVEDALLKYVKPETLDNDNAYKCPKCKNKVRAQKRFTIQKAPNVLTLQLNRFDFNRHLSGKINRFIRYPEKVNLRNFMSQKQGEPVLYHLYGVVVHSGHSSDHGHYYSYVKSPSKTWYCMNDSSVHQVNANTVFNSDAYVLFYARINRNISAAHSGPNNVHAKNSSPVKVPFSSVMIQNHLKQEKTQMVNGIHGKATSELGTPIKRQQPAGSSLSSSSVANGPKIVPHGTSPSALPGAHNKISFPILTPQQKKQLHLQQQKDDGKRIVLQIKHGNSTTMEKSPDGKSKVVNGGGSNKPAAQLKSSGLVPYNDDSDSEQENNSAGGNSVRLNKSPHHRTTDVASTSSSASGGSYIQASGDHHHHHNYASVRSIPLPSDSGDGHKSGISSTHKTSVSSDMQNLSQTKDGSRSPHVHQMHSQNGIKQSPRSSDTHRWKGSSSPSSSSQHSWVSKKVNAQGNTATTTTTSTTTSSTTTTRAPLTRSPPHVAGDGDDDDDDDHSSPWPTPSIEINDKHGTPPQRRPVLTYCKETVRDDMRWPRTRFGHVARRNCSGGQTGVAKWQCLSTGWFKFGPDLSDCVSVWLDAQLKSVESETPVNEAAAELSESVKSRPMTSGDLKLAATKMLPTLGKGLQRDMGVIPPMLRKRRMKKFKKDVMNTGSHLLSEDNQESWQGLSRQDRVWSATSLLLSMEDTGFQSAAVMDLGASEVTVDENIVMEVSVLDTGTSQRDVVFPSSSSLAHTPWSTSSDSITLTRDSVREAGGTGRLNVVFSIYRNMNELIQPEDNKLPSMPSDPDFNSGTIRDSEKDGKRRQPSVIVNTNIISASVHGRRPGMRLADPVRFTLHHLQPNNEAVPACSFWDVDQSAKSGRWSQDGCRMLDTNLTHTTCECDHLTNFAVLMDISGTELSRDAELGLIWVTYIGCALSIICLLLAWITFTVFKNLQCDRNTIHKNLVLTLMLAELVFLAGIAQVEHKILCSIIAGVLHFLFLSAFAWMCLEGVQLYVMLVEVFEQERSRLPWYYLFGYGTPVIIVAVSAGVNYQGYGTDKHCWLSTENHFIWSFVGPVLVVMLVNIVMLGIAIYIMCRHSNMSATMKERSKVTKFSVSDSLGSVETFAPPRLRFPDLPAWVKGAVVLMVLLGVTWLVGLLFLNKHMVVMAYLFTILNSLQGLFIFLFHCIMNEKVQKEYRKVARRTSWLPDCIRINYGGYNGGATTSPNASSGSGNFLSRLFGQGRKQSAASTNSSARPFLQKDAHLRSDGENSSSRDNSTAPSSLNGYVYNPQMYSNGHSKAPLLMNNNGGVKGSNNGQLLTPCYETLDGVAGDLSEYLECSVVNSEFVSEYCQDNMQVSQERRRYSTGSEDSEMMSSQLPVPHVMDHDNLSNLSVASSTRKPASFAMTSDLGDHADLDDPNYEEPLPGDGQLDLLQYIIPAKKRNGEEEDSGCDTTQDRRTRVCVGENRHLSPAAAAASEGKSSSLNKLTKPAGLSLSSIPETTDPSSPQHSSTPNLQFVPGYVAPLPHATSSPITNGPPDMSLFPSAVAAACPVVSSPDSDKSSLPNLAVDPLTVEVTDNGSHDSDHKKRHSSGADLQFSPFKFSSSDC</sequence>
<gene>
    <name evidence="19" type="primary">LOC101864474</name>
</gene>
<feature type="domain" description="GAIN-B" evidence="15">
    <location>
        <begin position="1011"/>
        <end position="1197"/>
    </location>
</feature>
<feature type="compositionally biased region" description="Polar residues" evidence="13">
    <location>
        <begin position="710"/>
        <end position="722"/>
    </location>
</feature>
<dbReference type="InterPro" id="IPR001394">
    <property type="entry name" value="Peptidase_C19_UCH"/>
</dbReference>
<feature type="transmembrane region" description="Helical" evidence="14">
    <location>
        <begin position="1267"/>
        <end position="1289"/>
    </location>
</feature>
<dbReference type="InterPro" id="IPR018200">
    <property type="entry name" value="USP_CS"/>
</dbReference>
<dbReference type="InterPro" id="IPR048072">
    <property type="entry name" value="7tmB2_latrophilin-like"/>
</dbReference>
<evidence type="ECO:0000256" key="9">
    <source>
        <dbReference type="ARBA" id="ARBA00023157"/>
    </source>
</evidence>
<feature type="compositionally biased region" description="Polar residues" evidence="13">
    <location>
        <begin position="1551"/>
        <end position="1566"/>
    </location>
</feature>
<feature type="region of interest" description="Disordered" evidence="13">
    <location>
        <begin position="492"/>
        <end position="535"/>
    </location>
</feature>
<feature type="region of interest" description="Disordered" evidence="13">
    <location>
        <begin position="1545"/>
        <end position="1567"/>
    </location>
</feature>
<feature type="region of interest" description="Disordered" evidence="13">
    <location>
        <begin position="1691"/>
        <end position="1711"/>
    </location>
</feature>
<dbReference type="InterPro" id="IPR028889">
    <property type="entry name" value="USP"/>
</dbReference>
<dbReference type="PROSITE" id="PS50261">
    <property type="entry name" value="G_PROTEIN_RECEP_F2_4"/>
    <property type="match status" value="1"/>
</dbReference>
<evidence type="ECO:0000256" key="11">
    <source>
        <dbReference type="ARBA" id="ARBA00023180"/>
    </source>
</evidence>
<keyword evidence="8 14" id="KW-0472">Membrane</keyword>
<keyword evidence="12" id="KW-0807">Transducer</keyword>
<feature type="compositionally biased region" description="Polar residues" evidence="13">
    <location>
        <begin position="679"/>
        <end position="699"/>
    </location>
</feature>
<keyword evidence="9" id="KW-1015">Disulfide bond</keyword>
<feature type="compositionally biased region" description="Polar residues" evidence="13">
    <location>
        <begin position="613"/>
        <end position="624"/>
    </location>
</feature>
<feature type="region of interest" description="Disordered" evidence="13">
    <location>
        <begin position="1754"/>
        <end position="1801"/>
    </location>
</feature>
<dbReference type="SUPFAM" id="SSF111418">
    <property type="entry name" value="Hormone receptor domain"/>
    <property type="match status" value="1"/>
</dbReference>
<evidence type="ECO:0000256" key="14">
    <source>
        <dbReference type="SAM" id="Phobius"/>
    </source>
</evidence>
<feature type="region of interest" description="Disordered" evidence="13">
    <location>
        <begin position="1836"/>
        <end position="1891"/>
    </location>
</feature>
<feature type="compositionally biased region" description="Polar residues" evidence="13">
    <location>
        <begin position="1777"/>
        <end position="1798"/>
    </location>
</feature>
<dbReference type="InterPro" id="IPR017983">
    <property type="entry name" value="GPCR_2_secretin-like_CS"/>
</dbReference>
<dbReference type="InterPro" id="IPR000832">
    <property type="entry name" value="GPCR_2_secretin-like"/>
</dbReference>